<feature type="domain" description="HTH marR-type" evidence="5">
    <location>
        <begin position="51"/>
        <end position="183"/>
    </location>
</feature>
<proteinExistence type="predicted"/>
<evidence type="ECO:0000256" key="2">
    <source>
        <dbReference type="ARBA" id="ARBA00023125"/>
    </source>
</evidence>
<keyword evidence="3" id="KW-0804">Transcription</keyword>
<dbReference type="SMART" id="SM00347">
    <property type="entry name" value="HTH_MARR"/>
    <property type="match status" value="1"/>
</dbReference>
<sequence length="196" mass="20738">MNTGHAPAEEAACTDASPEAGCTGAPPETARADDAPTESACTGTLPGAALGGPVSHAVSRVARLHRIAAGKLLKGLGLYPGQELLMMHLWDAGPVRQAELIRALELDPSTITKMLQRLEQTGHVRRRPDPDDRRAVLVEATDESCALHAAVRDAWGSLEEHTLAGLESAERTELTRLLAKVEANLCQETAGCPERG</sequence>
<evidence type="ECO:0000256" key="4">
    <source>
        <dbReference type="SAM" id="MobiDB-lite"/>
    </source>
</evidence>
<dbReference type="PANTHER" id="PTHR33164:SF43">
    <property type="entry name" value="HTH-TYPE TRANSCRIPTIONAL REPRESSOR YETL"/>
    <property type="match status" value="1"/>
</dbReference>
<dbReference type="PROSITE" id="PS50995">
    <property type="entry name" value="HTH_MARR_2"/>
    <property type="match status" value="1"/>
</dbReference>
<dbReference type="SUPFAM" id="SSF46785">
    <property type="entry name" value="Winged helix' DNA-binding domain"/>
    <property type="match status" value="1"/>
</dbReference>
<keyword evidence="1" id="KW-0805">Transcription regulation</keyword>
<dbReference type="PANTHER" id="PTHR33164">
    <property type="entry name" value="TRANSCRIPTIONAL REGULATOR, MARR FAMILY"/>
    <property type="match status" value="1"/>
</dbReference>
<dbReference type="InterPro" id="IPR000835">
    <property type="entry name" value="HTH_MarR-typ"/>
</dbReference>
<dbReference type="Gene3D" id="1.10.10.10">
    <property type="entry name" value="Winged helix-like DNA-binding domain superfamily/Winged helix DNA-binding domain"/>
    <property type="match status" value="1"/>
</dbReference>
<dbReference type="Proteomes" id="UP001180556">
    <property type="component" value="Unassembled WGS sequence"/>
</dbReference>
<evidence type="ECO:0000313" key="6">
    <source>
        <dbReference type="EMBL" id="MDT0491750.1"/>
    </source>
</evidence>
<protein>
    <submittedName>
        <fullName evidence="6">MarR family winged helix-turn-helix transcriptional regulator</fullName>
    </submittedName>
</protein>
<evidence type="ECO:0000313" key="7">
    <source>
        <dbReference type="Proteomes" id="UP001180556"/>
    </source>
</evidence>
<gene>
    <name evidence="6" type="ORF">RM717_14660</name>
</gene>
<evidence type="ECO:0000259" key="5">
    <source>
        <dbReference type="PROSITE" id="PS50995"/>
    </source>
</evidence>
<dbReference type="EMBL" id="JAVRFG010000016">
    <property type="protein sequence ID" value="MDT0491750.1"/>
    <property type="molecule type" value="Genomic_DNA"/>
</dbReference>
<dbReference type="PRINTS" id="PR00598">
    <property type="entry name" value="HTHMARR"/>
</dbReference>
<keyword evidence="7" id="KW-1185">Reference proteome</keyword>
<comment type="caution">
    <text evidence="6">The sequence shown here is derived from an EMBL/GenBank/DDBJ whole genome shotgun (WGS) entry which is preliminary data.</text>
</comment>
<dbReference type="InterPro" id="IPR036390">
    <property type="entry name" value="WH_DNA-bd_sf"/>
</dbReference>
<keyword evidence="2" id="KW-0238">DNA-binding</keyword>
<name>A0ABU2W1M6_9ACTN</name>
<evidence type="ECO:0000256" key="3">
    <source>
        <dbReference type="ARBA" id="ARBA00023163"/>
    </source>
</evidence>
<dbReference type="InterPro" id="IPR036388">
    <property type="entry name" value="WH-like_DNA-bd_sf"/>
</dbReference>
<dbReference type="Pfam" id="PF01047">
    <property type="entry name" value="MarR"/>
    <property type="match status" value="1"/>
</dbReference>
<dbReference type="PROSITE" id="PS01117">
    <property type="entry name" value="HTH_MARR_1"/>
    <property type="match status" value="1"/>
</dbReference>
<dbReference type="InterPro" id="IPR023187">
    <property type="entry name" value="Tscrpt_reg_MarR-type_CS"/>
</dbReference>
<evidence type="ECO:0000256" key="1">
    <source>
        <dbReference type="ARBA" id="ARBA00023015"/>
    </source>
</evidence>
<organism evidence="6 7">
    <name type="scientific">Streptomyces stephensoniae</name>
    <dbReference type="NCBI Taxonomy" id="3375367"/>
    <lineage>
        <taxon>Bacteria</taxon>
        <taxon>Bacillati</taxon>
        <taxon>Actinomycetota</taxon>
        <taxon>Actinomycetes</taxon>
        <taxon>Kitasatosporales</taxon>
        <taxon>Streptomycetaceae</taxon>
        <taxon>Streptomyces</taxon>
    </lineage>
</organism>
<dbReference type="RefSeq" id="WP_244229724.1">
    <property type="nucleotide sequence ID" value="NZ_JAVRFG010000016.1"/>
</dbReference>
<dbReference type="InterPro" id="IPR039422">
    <property type="entry name" value="MarR/SlyA-like"/>
</dbReference>
<feature type="region of interest" description="Disordered" evidence="4">
    <location>
        <begin position="1"/>
        <end position="39"/>
    </location>
</feature>
<reference evidence="7" key="1">
    <citation type="submission" date="2023-07" db="EMBL/GenBank/DDBJ databases">
        <title>30 novel species of actinomycetes from the DSMZ collection.</title>
        <authorList>
            <person name="Nouioui I."/>
        </authorList>
    </citation>
    <scope>NUCLEOTIDE SEQUENCE [LARGE SCALE GENOMIC DNA]</scope>
    <source>
        <strain evidence="7">DSM 40932</strain>
    </source>
</reference>
<accession>A0ABU2W1M6</accession>